<sequence length="1060" mass="115315">MTEGHKESVDENPYKEDPIDCYKEEHEEHEKNELDKYLIKVGDITAKSNFIEKKGFCKSKYDLVMADSNSTTTEEVSCPFPLEGKGYDKDTMQISEEGEYGNAFQDLLLDDQQSTKVGNGESSGRSGSSSGRSSGGRSEGGGTGNGSVSSSIGKNAWPVGNATESARKMDAPKFSDDKDLYPVANGKLTRSSEPFLISTNEMSKGKENQCDNLSAVKTPTNGSIADQTNGTLNDYASVQSGKENEHNNHSPRQNTHVTELPNEGTNSLRQHVYPSYVSNPMNPVNSRNNALHMFNGPTTVTTVGGQKNLGPEGDYTRMILRGNSNHTNCVHKSGNKNGLNVLHLKNGGRCAAHGVSQESRGGSPSVGSAVKVIRGTTDLERFVGSVNSGRSINGVINQEVTQNGEIVRNVHSVRSASSWRGTKGGTHSLAFNGVGNNLRNVSRTENLKSSSRQNSGMYHLSVRMNKLRSSTAVFSDPGEAPPLLAVKTMPPVQVVPSVQTITPVQVIPTVQTVPPVQVIPTVQTVPLLHGTHPIHANAPSTPKNPVHLLEGNLNYNPKVEDKKKLTNVSGGDVKLAAMTNPHVKSSVENANVRLNLSRPLIRGSLGGGHAVVDSFRESPHRVGRNLNLIGVSFDRDIGPHFQGVVIGPSGGRVPCSAIPIRGDPTRGIFHGGINGGVSVNVNVPFSGPFSGIVGRDFPVHTCKGGGGIKSPSDTGCGGSDSYGSCATCATCGMVMLKNLSSRQRGLTGPYKKVNEETCNMLKGMVRRRHFIGYNQMNNWIGPLESKCRGKIDWMGPSAASSRRSSGIFKPNEKVNKEKEMQLLDIMIKEANKTLSEKKKKNQLTKFEIKAFLLNTLKAIGIVQAKWKLKDFGMHFWFHIKSIEKERDLNFYVKFFDSLFQIITGKGIHFQPNDVNLLVNLFKEFHIYDCKNIFRTSLKVLNRYAKRNFKDFSILDNAEDILDVNKALLQGMEGETGGGGADTPTSVDITPVDAAGGDTSAGTPSRAPPSSNNFFDFLFSSIKENHDALQKVGQEKLYLSNIFANFNELNYGQLFHLFMRK</sequence>
<dbReference type="PANTHER" id="PTHR36593">
    <property type="entry name" value="EXPORTED SERINE/THREONINE PROTEIN KINASE"/>
    <property type="match status" value="1"/>
</dbReference>
<feature type="compositionally biased region" description="Basic and acidic residues" evidence="1">
    <location>
        <begin position="167"/>
        <end position="180"/>
    </location>
</feature>
<dbReference type="GeneID" id="30907578"/>
<evidence type="ECO:0000313" key="3">
    <source>
        <dbReference type="Proteomes" id="UP000092716"/>
    </source>
</evidence>
<feature type="compositionally biased region" description="Polar residues" evidence="1">
    <location>
        <begin position="210"/>
        <end position="241"/>
    </location>
</feature>
<feature type="compositionally biased region" description="Low complexity" evidence="1">
    <location>
        <begin position="117"/>
        <end position="132"/>
    </location>
</feature>
<protein>
    <submittedName>
        <fullName evidence="2">Uncharacterized protein</fullName>
    </submittedName>
</protein>
<evidence type="ECO:0000256" key="1">
    <source>
        <dbReference type="SAM" id="MobiDB-lite"/>
    </source>
</evidence>
<feature type="compositionally biased region" description="Gly residues" evidence="1">
    <location>
        <begin position="133"/>
        <end position="145"/>
    </location>
</feature>
<dbReference type="AlphaFoldDB" id="A0A1B1DUL0"/>
<feature type="region of interest" description="Disordered" evidence="1">
    <location>
        <begin position="972"/>
        <end position="1007"/>
    </location>
</feature>
<dbReference type="VEuPathDB" id="PlasmoDB:PCOAH_00008550"/>
<feature type="region of interest" description="Disordered" evidence="1">
    <location>
        <begin position="167"/>
        <end position="186"/>
    </location>
</feature>
<reference evidence="3" key="1">
    <citation type="submission" date="2016-06" db="EMBL/GenBank/DDBJ databases">
        <title>First high quality genome sequence of Plasmodium coatneyi using continuous long reads from single molecule, real-time sequencing.</title>
        <authorList>
            <person name="Chien J.-T."/>
            <person name="Pakala S.B."/>
            <person name="Geraldo J.A."/>
            <person name="Lapp S.A."/>
            <person name="Barnwell J.W."/>
            <person name="Kissinger J.C."/>
            <person name="Galinski M.R."/>
            <person name="Humphrey J.C."/>
        </authorList>
    </citation>
    <scope>NUCLEOTIDE SEQUENCE [LARGE SCALE GENOMIC DNA]</scope>
    <source>
        <strain evidence="3">Hackeri</strain>
    </source>
</reference>
<proteinExistence type="predicted"/>
<name>A0A1B1DUL0_9APIC</name>
<gene>
    <name evidence="2" type="ORF">PCOAH_00008550</name>
</gene>
<dbReference type="RefSeq" id="XP_019913165.1">
    <property type="nucleotide sequence ID" value="XM_020057664.1"/>
</dbReference>
<organism evidence="2 3">
    <name type="scientific">Plasmodium coatneyi</name>
    <dbReference type="NCBI Taxonomy" id="208452"/>
    <lineage>
        <taxon>Eukaryota</taxon>
        <taxon>Sar</taxon>
        <taxon>Alveolata</taxon>
        <taxon>Apicomplexa</taxon>
        <taxon>Aconoidasida</taxon>
        <taxon>Haemosporida</taxon>
        <taxon>Plasmodiidae</taxon>
        <taxon>Plasmodium</taxon>
    </lineage>
</organism>
<feature type="region of interest" description="Disordered" evidence="1">
    <location>
        <begin position="200"/>
        <end position="266"/>
    </location>
</feature>
<feature type="region of interest" description="Disordered" evidence="1">
    <location>
        <begin position="114"/>
        <end position="158"/>
    </location>
</feature>
<dbReference type="Proteomes" id="UP000092716">
    <property type="component" value="Chromosome 4"/>
</dbReference>
<dbReference type="KEGG" id="pcot:PCOAH_00008550"/>
<dbReference type="EMBL" id="CP016242">
    <property type="protein sequence ID" value="ANQ06470.1"/>
    <property type="molecule type" value="Genomic_DNA"/>
</dbReference>
<keyword evidence="3" id="KW-1185">Reference proteome</keyword>
<dbReference type="OrthoDB" id="372660at2759"/>
<evidence type="ECO:0000313" key="2">
    <source>
        <dbReference type="EMBL" id="ANQ06470.1"/>
    </source>
</evidence>
<accession>A0A1B1DUL0</accession>
<dbReference type="PANTHER" id="PTHR36593:SF1">
    <property type="entry name" value="EXPORTED SERINE_THREONINE PROTEIN KINASE"/>
    <property type="match status" value="1"/>
</dbReference>
<feature type="compositionally biased region" description="Polar residues" evidence="1">
    <location>
        <begin position="250"/>
        <end position="266"/>
    </location>
</feature>